<dbReference type="Pfam" id="PF13149">
    <property type="entry name" value="Mfa_like_1"/>
    <property type="match status" value="1"/>
</dbReference>
<dbReference type="AlphaFoldDB" id="A0A412MZI5"/>
<evidence type="ECO:0000256" key="1">
    <source>
        <dbReference type="SAM" id="SignalP"/>
    </source>
</evidence>
<comment type="caution">
    <text evidence="2">The sequence shown here is derived from an EMBL/GenBank/DDBJ whole genome shotgun (WGS) entry which is preliminary data.</text>
</comment>
<organism evidence="2 3">
    <name type="scientific">Bacteroides clarus</name>
    <dbReference type="NCBI Taxonomy" id="626929"/>
    <lineage>
        <taxon>Bacteria</taxon>
        <taxon>Pseudomonadati</taxon>
        <taxon>Bacteroidota</taxon>
        <taxon>Bacteroidia</taxon>
        <taxon>Bacteroidales</taxon>
        <taxon>Bacteroidaceae</taxon>
        <taxon>Bacteroides</taxon>
    </lineage>
</organism>
<protein>
    <recommendedName>
        <fullName evidence="4">Fimbrillin family protein</fullName>
    </recommendedName>
</protein>
<evidence type="ECO:0000313" key="2">
    <source>
        <dbReference type="EMBL" id="RGT30736.1"/>
    </source>
</evidence>
<gene>
    <name evidence="2" type="ORF">DWX38_13460</name>
</gene>
<dbReference type="CDD" id="cd13120">
    <property type="entry name" value="BF2867_like_N"/>
    <property type="match status" value="1"/>
</dbReference>
<keyword evidence="1" id="KW-0732">Signal</keyword>
<dbReference type="EMBL" id="QRWP01000012">
    <property type="protein sequence ID" value="RGT30736.1"/>
    <property type="molecule type" value="Genomic_DNA"/>
</dbReference>
<feature type="signal peptide" evidence="1">
    <location>
        <begin position="1"/>
        <end position="20"/>
    </location>
</feature>
<name>A0A412MZI5_9BACE</name>
<dbReference type="Proteomes" id="UP000285159">
    <property type="component" value="Unassembled WGS sequence"/>
</dbReference>
<dbReference type="InterPro" id="IPR025049">
    <property type="entry name" value="Mfa-like_1"/>
</dbReference>
<feature type="chain" id="PRO_5019560349" description="Fimbrillin family protein" evidence="1">
    <location>
        <begin position="21"/>
        <end position="566"/>
    </location>
</feature>
<proteinExistence type="predicted"/>
<reference evidence="2 3" key="1">
    <citation type="submission" date="2018-08" db="EMBL/GenBank/DDBJ databases">
        <title>A genome reference for cultivated species of the human gut microbiota.</title>
        <authorList>
            <person name="Zou Y."/>
            <person name="Xue W."/>
            <person name="Luo G."/>
        </authorList>
    </citation>
    <scope>NUCLEOTIDE SEQUENCE [LARGE SCALE GENOMIC DNA]</scope>
    <source>
        <strain evidence="2 3">AF19-1AC</strain>
    </source>
</reference>
<dbReference type="RefSeq" id="WP_118468743.1">
    <property type="nucleotide sequence ID" value="NZ_CABIZW010000001.1"/>
</dbReference>
<sequence>MKSFTAIIFWSILLVCSACTDDNDTDTGKGTNYSDGIPLTVRTTTIGFEVPSGSGQPSTRASAADKHLHPEFVDNDKIGIFAVKDGVILNDIDNVPFAYKVSDNSWNPVEGGKTLYWYSGVSYIAYYPYKENIAIDPSLSTDNITTSLAKNEKLQPAKDQSSVQEYAASDLMIATGTPDTTNPSQIVLNLQFKHQFTLLVVHPQAYIGCYAPKDAGFVYHQESRILDTDSLVRSASLNGVIPCQVDSMRYCAIVLPQENSKISGNYTTTHGISNERKKINYSGSSTAFAPGKCYTLKVISPIPGRGSTERKLYPGDFVFQNETEKRIEVHPGNSSLDENGKIYDYQNAIGMVITCSPDRMTDSECNAEGWNHAYVMGLKNLGVALWGVNNQMAEDIPAMTQYDKIEDNMNGFSETRQLLLGKAGLATNYVSTTIASQRKKEAVPEGIKRSPWFLPSIGQWFDMLANIGGRSPRDFGDNTAFGLNDLNWGQETLDKLTEQLSKVGSSLPAFKDDFRLGFSCSSQYNETRSWMLLWHIGDPDYPTWDRVCLQGFSKSSGWNVRLFFAF</sequence>
<dbReference type="Gene3D" id="2.60.40.3570">
    <property type="match status" value="1"/>
</dbReference>
<accession>A0A412MZI5</accession>
<evidence type="ECO:0000313" key="3">
    <source>
        <dbReference type="Proteomes" id="UP000285159"/>
    </source>
</evidence>
<dbReference type="InterPro" id="IPR042278">
    <property type="entry name" value="Mfa-like_1_N"/>
</dbReference>
<evidence type="ECO:0008006" key="4">
    <source>
        <dbReference type="Google" id="ProtNLM"/>
    </source>
</evidence>
<dbReference type="Gene3D" id="2.60.40.2620">
    <property type="entry name" value="Fimbrillin-like"/>
    <property type="match status" value="1"/>
</dbReference>